<keyword evidence="5 12" id="KW-0132">Cell division</keyword>
<evidence type="ECO:0000256" key="8">
    <source>
        <dbReference type="ARBA" id="ARBA00022960"/>
    </source>
</evidence>
<evidence type="ECO:0000313" key="18">
    <source>
        <dbReference type="Proteomes" id="UP001275436"/>
    </source>
</evidence>
<comment type="subcellular location">
    <subcellularLocation>
        <location evidence="12 13">Cytoplasm</location>
    </subcellularLocation>
</comment>
<dbReference type="Pfam" id="PF01225">
    <property type="entry name" value="Mur_ligase"/>
    <property type="match status" value="1"/>
</dbReference>
<comment type="caution">
    <text evidence="12">Lacks conserved residue(s) required for the propagation of feature annotation.</text>
</comment>
<feature type="domain" description="Mur ligase central" evidence="16">
    <location>
        <begin position="109"/>
        <end position="313"/>
    </location>
</feature>
<evidence type="ECO:0000256" key="13">
    <source>
        <dbReference type="RuleBase" id="RU004135"/>
    </source>
</evidence>
<dbReference type="PANTHER" id="PTHR23135">
    <property type="entry name" value="MUR LIGASE FAMILY MEMBER"/>
    <property type="match status" value="1"/>
</dbReference>
<evidence type="ECO:0000256" key="4">
    <source>
        <dbReference type="ARBA" id="ARBA00022598"/>
    </source>
</evidence>
<feature type="binding site" evidence="12">
    <location>
        <position position="187"/>
    </location>
    <ligand>
        <name>UDP-N-acetyl-alpha-D-muramoyl-L-alanyl-D-glutamate</name>
        <dbReference type="ChEBI" id="CHEBI:83900"/>
    </ligand>
</feature>
<comment type="similarity">
    <text evidence="2 12">Belongs to the MurCDEF family. MurE subfamily.</text>
</comment>
<feature type="binding site" evidence="12">
    <location>
        <position position="189"/>
    </location>
    <ligand>
        <name>UDP-N-acetyl-alpha-D-muramoyl-L-alanyl-D-glutamate</name>
        <dbReference type="ChEBI" id="CHEBI:83900"/>
    </ligand>
</feature>
<comment type="cofactor">
    <cofactor evidence="12">
        <name>Mg(2+)</name>
        <dbReference type="ChEBI" id="CHEBI:18420"/>
    </cofactor>
</comment>
<dbReference type="HAMAP" id="MF_00208">
    <property type="entry name" value="MurE"/>
    <property type="match status" value="1"/>
</dbReference>
<dbReference type="InterPro" id="IPR036565">
    <property type="entry name" value="Mur-like_cat_sf"/>
</dbReference>
<dbReference type="Gene3D" id="3.90.190.20">
    <property type="entry name" value="Mur ligase, C-terminal domain"/>
    <property type="match status" value="1"/>
</dbReference>
<dbReference type="NCBIfam" id="TIGR01085">
    <property type="entry name" value="murE"/>
    <property type="match status" value="1"/>
</dbReference>
<dbReference type="Pfam" id="PF02875">
    <property type="entry name" value="Mur_ligase_C"/>
    <property type="match status" value="1"/>
</dbReference>
<dbReference type="InterPro" id="IPR013221">
    <property type="entry name" value="Mur_ligase_cen"/>
</dbReference>
<accession>A0ABQ5TLL4</accession>
<dbReference type="RefSeq" id="WP_215063890.1">
    <property type="nucleotide sequence ID" value="NZ_BSKO01000001.1"/>
</dbReference>
<evidence type="ECO:0000259" key="14">
    <source>
        <dbReference type="Pfam" id="PF01225"/>
    </source>
</evidence>
<dbReference type="InterPro" id="IPR004101">
    <property type="entry name" value="Mur_ligase_C"/>
</dbReference>
<dbReference type="InterPro" id="IPR018109">
    <property type="entry name" value="Folylpolyglutamate_synth_CS"/>
</dbReference>
<keyword evidence="9 12" id="KW-0573">Peptidoglycan synthesis</keyword>
<evidence type="ECO:0000256" key="11">
    <source>
        <dbReference type="ARBA" id="ARBA00023316"/>
    </source>
</evidence>
<evidence type="ECO:0000256" key="6">
    <source>
        <dbReference type="ARBA" id="ARBA00022741"/>
    </source>
</evidence>
<dbReference type="Pfam" id="PF08245">
    <property type="entry name" value="Mur_ligase_M"/>
    <property type="match status" value="1"/>
</dbReference>
<evidence type="ECO:0000259" key="16">
    <source>
        <dbReference type="Pfam" id="PF08245"/>
    </source>
</evidence>
<evidence type="ECO:0000256" key="3">
    <source>
        <dbReference type="ARBA" id="ARBA00022490"/>
    </source>
</evidence>
<name>A0ABQ5TLL4_9BACI</name>
<evidence type="ECO:0000256" key="9">
    <source>
        <dbReference type="ARBA" id="ARBA00022984"/>
    </source>
</evidence>
<dbReference type="Gene3D" id="3.40.1390.10">
    <property type="entry name" value="MurE/MurF, N-terminal domain"/>
    <property type="match status" value="1"/>
</dbReference>
<feature type="modified residue" description="N6-carboxylysine" evidence="12">
    <location>
        <position position="221"/>
    </location>
</feature>
<dbReference type="PANTHER" id="PTHR23135:SF4">
    <property type="entry name" value="UDP-N-ACETYLMURAMOYL-L-ALANYL-D-GLUTAMATE--2,6-DIAMINOPIMELATE LIGASE MURE HOMOLOG, CHLOROPLASTIC"/>
    <property type="match status" value="1"/>
</dbReference>
<dbReference type="GO" id="GO:0016874">
    <property type="term" value="F:ligase activity"/>
    <property type="evidence" value="ECO:0007669"/>
    <property type="project" value="UniProtKB-KW"/>
</dbReference>
<dbReference type="InterPro" id="IPR035911">
    <property type="entry name" value="MurE/MurF_N"/>
</dbReference>
<feature type="domain" description="Mur ligase N-terminal catalytic" evidence="14">
    <location>
        <begin position="23"/>
        <end position="97"/>
    </location>
</feature>
<evidence type="ECO:0000313" key="17">
    <source>
        <dbReference type="EMBL" id="GLO66656.1"/>
    </source>
</evidence>
<keyword evidence="18" id="KW-1185">Reference proteome</keyword>
<evidence type="ECO:0000256" key="5">
    <source>
        <dbReference type="ARBA" id="ARBA00022618"/>
    </source>
</evidence>
<comment type="caution">
    <text evidence="17">The sequence shown here is derived from an EMBL/GenBank/DDBJ whole genome shotgun (WGS) entry which is preliminary data.</text>
</comment>
<dbReference type="EC" id="6.3.2.-" evidence="12"/>
<comment type="function">
    <text evidence="12">Catalyzes the addition of an amino acid to the nucleotide precursor UDP-N-acetylmuramoyl-L-alanyl-D-glutamate (UMAG) in the biosynthesis of bacterial cell-wall peptidoglycan.</text>
</comment>
<dbReference type="EMBL" id="BSKO01000001">
    <property type="protein sequence ID" value="GLO66656.1"/>
    <property type="molecule type" value="Genomic_DNA"/>
</dbReference>
<keyword evidence="7 12" id="KW-0067">ATP-binding</keyword>
<evidence type="ECO:0000256" key="12">
    <source>
        <dbReference type="HAMAP-Rule" id="MF_00208"/>
    </source>
</evidence>
<dbReference type="InterPro" id="IPR036615">
    <property type="entry name" value="Mur_ligase_C_dom_sf"/>
</dbReference>
<evidence type="ECO:0000259" key="15">
    <source>
        <dbReference type="Pfam" id="PF02875"/>
    </source>
</evidence>
<dbReference type="Gene3D" id="3.40.1190.10">
    <property type="entry name" value="Mur-like, catalytic domain"/>
    <property type="match status" value="1"/>
</dbReference>
<evidence type="ECO:0000256" key="2">
    <source>
        <dbReference type="ARBA" id="ARBA00005898"/>
    </source>
</evidence>
<feature type="binding site" evidence="12">
    <location>
        <position position="30"/>
    </location>
    <ligand>
        <name>UDP-N-acetyl-alpha-D-muramoyl-L-alanyl-D-glutamate</name>
        <dbReference type="ChEBI" id="CHEBI:83900"/>
    </ligand>
</feature>
<keyword evidence="6 12" id="KW-0547">Nucleotide-binding</keyword>
<keyword evidence="3 12" id="KW-0963">Cytoplasm</keyword>
<feature type="binding site" evidence="12">
    <location>
        <position position="181"/>
    </location>
    <ligand>
        <name>UDP-N-acetyl-alpha-D-muramoyl-L-alanyl-D-glutamate</name>
        <dbReference type="ChEBI" id="CHEBI:83900"/>
    </ligand>
</feature>
<feature type="binding site" evidence="12">
    <location>
        <begin position="111"/>
        <end position="117"/>
    </location>
    <ligand>
        <name>ATP</name>
        <dbReference type="ChEBI" id="CHEBI:30616"/>
    </ligand>
</feature>
<feature type="binding site" evidence="12">
    <location>
        <begin position="154"/>
        <end position="155"/>
    </location>
    <ligand>
        <name>UDP-N-acetyl-alpha-D-muramoyl-L-alanyl-D-glutamate</name>
        <dbReference type="ChEBI" id="CHEBI:83900"/>
    </ligand>
</feature>
<keyword evidence="11 12" id="KW-0961">Cell wall biogenesis/degradation</keyword>
<feature type="binding site" evidence="12">
    <location>
        <position position="152"/>
    </location>
    <ligand>
        <name>UDP-N-acetyl-alpha-D-muramoyl-L-alanyl-D-glutamate</name>
        <dbReference type="ChEBI" id="CHEBI:83900"/>
    </ligand>
</feature>
<comment type="pathway">
    <text evidence="1 12 13">Cell wall biogenesis; peptidoglycan biosynthesis.</text>
</comment>
<evidence type="ECO:0000256" key="1">
    <source>
        <dbReference type="ARBA" id="ARBA00004752"/>
    </source>
</evidence>
<reference evidence="17 18" key="1">
    <citation type="submission" date="2023-02" db="EMBL/GenBank/DDBJ databases">
        <title>Oceanobacillus kimchii IFOP_LL358 isolated form Alexandrium catenella lab strain.</title>
        <authorList>
            <person name="Gajardo G."/>
            <person name="Ueki S."/>
            <person name="Maruyama F."/>
        </authorList>
    </citation>
    <scope>NUCLEOTIDE SEQUENCE [LARGE SCALE GENOMIC DNA]</scope>
    <source>
        <strain evidence="17 18">IFOP_LL358</strain>
    </source>
</reference>
<evidence type="ECO:0000256" key="10">
    <source>
        <dbReference type="ARBA" id="ARBA00023306"/>
    </source>
</evidence>
<dbReference type="InterPro" id="IPR005761">
    <property type="entry name" value="UDP-N-AcMur-Glu-dNH2Pim_ligase"/>
</dbReference>
<dbReference type="SUPFAM" id="SSF63418">
    <property type="entry name" value="MurE/MurF N-terminal domain"/>
    <property type="match status" value="1"/>
</dbReference>
<keyword evidence="10 12" id="KW-0131">Cell cycle</keyword>
<dbReference type="InterPro" id="IPR000713">
    <property type="entry name" value="Mur_ligase_N"/>
</dbReference>
<keyword evidence="12" id="KW-0460">Magnesium</keyword>
<dbReference type="PROSITE" id="PS01011">
    <property type="entry name" value="FOLYLPOLYGLU_SYNT_1"/>
    <property type="match status" value="1"/>
</dbReference>
<keyword evidence="4 12" id="KW-0436">Ligase</keyword>
<keyword evidence="8 12" id="KW-0133">Cell shape</keyword>
<protein>
    <recommendedName>
        <fullName evidence="12">UDP-N-acetylmuramyl-tripeptide synthetase</fullName>
        <ecNumber evidence="12">6.3.2.-</ecNumber>
    </recommendedName>
    <alternativeName>
        <fullName evidence="12">UDP-MurNAc-tripeptide synthetase</fullName>
    </alternativeName>
</protein>
<dbReference type="SUPFAM" id="SSF53623">
    <property type="entry name" value="MurD-like peptide ligases, catalytic domain"/>
    <property type="match status" value="1"/>
</dbReference>
<dbReference type="Proteomes" id="UP001275436">
    <property type="component" value="Unassembled WGS sequence"/>
</dbReference>
<dbReference type="SUPFAM" id="SSF53244">
    <property type="entry name" value="MurD-like peptide ligases, peptide-binding domain"/>
    <property type="match status" value="1"/>
</dbReference>
<dbReference type="NCBIfam" id="NF001126">
    <property type="entry name" value="PRK00139.1-4"/>
    <property type="match status" value="1"/>
</dbReference>
<organism evidence="17 18">
    <name type="scientific">Oceanobacillus kimchii</name>
    <dbReference type="NCBI Taxonomy" id="746691"/>
    <lineage>
        <taxon>Bacteria</taxon>
        <taxon>Bacillati</taxon>
        <taxon>Bacillota</taxon>
        <taxon>Bacilli</taxon>
        <taxon>Bacillales</taxon>
        <taxon>Bacillaceae</taxon>
        <taxon>Oceanobacillus</taxon>
    </lineage>
</organism>
<evidence type="ECO:0000256" key="7">
    <source>
        <dbReference type="ARBA" id="ARBA00022840"/>
    </source>
</evidence>
<gene>
    <name evidence="17" type="primary">murE_2</name>
    <name evidence="12" type="synonym">murE</name>
    <name evidence="17" type="ORF">MACH08_24400</name>
</gene>
<proteinExistence type="inferred from homology"/>
<sequence length="492" mass="54568">MNTYDLISALKIKQQIGQLPNVISSISHNSRQVTDNSLFICISGFTVDGHKFVTEAIENGATCIVAEREIDIDTNKAALIIVPDTNKAIATLAATFYNHPSHALTLYGVTGTNGKTTVTTIIKHLLTQNGLSAALIGTNGFQINEDIYSSSNNTTSDILTNQHLLYESKNQGVTHVAMEVSSHGLEQGRLWGIDFSVATFTNLSHEHLDYHGSMEEYAATKVQLFSSLSIQPNKQKFAILNRDDSWYDFFQKRTPVQIVSYGIHEEADFRATGIKYHKDGTTFELLTPEGNYRVQTKLMGEFNVYNILAAIATVYTKESIPLKKLVKSIEFTPSPPGRMEKLENDGGRHIYIDYAHTPDALTKAINSLLPFKQNKLIVVVGTGGDRDKSIRPLLAIAASVADYVILTINDPRHEDPNKILQDLEKGMLHHQYACIADRKLAIREAINRSSPDDIILIAGKGKEPYQIIKNKKVAHNDATIALECSKELFPNI</sequence>
<comment type="PTM">
    <text evidence="12">Carboxylation is probably crucial for Mg(2+) binding and, consequently, for the gamma-phosphate positioning of ATP.</text>
</comment>
<feature type="domain" description="Mur ligase C-terminal" evidence="15">
    <location>
        <begin position="337"/>
        <end position="461"/>
    </location>
</feature>